<sequence>MGEILQSVQQVSGTVGEISESSTGQSDGLAPINQAVRHLDDTTQQNAAVVDETEVAADSLQQQARLLNDQLATFRT</sequence>
<accession>A0ABY6AXZ9</accession>
<dbReference type="PANTHER" id="PTHR43531">
    <property type="entry name" value="PROTEIN ICFG"/>
    <property type="match status" value="1"/>
</dbReference>
<dbReference type="Proteomes" id="UP001064933">
    <property type="component" value="Chromosome"/>
</dbReference>
<organism evidence="3 4">
    <name type="scientific">Roseateles amylovorans</name>
    <dbReference type="NCBI Taxonomy" id="2978473"/>
    <lineage>
        <taxon>Bacteria</taxon>
        <taxon>Pseudomonadati</taxon>
        <taxon>Pseudomonadota</taxon>
        <taxon>Betaproteobacteria</taxon>
        <taxon>Burkholderiales</taxon>
        <taxon>Sphaerotilaceae</taxon>
        <taxon>Roseateles</taxon>
    </lineage>
</organism>
<evidence type="ECO:0000256" key="1">
    <source>
        <dbReference type="ARBA" id="ARBA00022481"/>
    </source>
</evidence>
<comment type="similarity">
    <text evidence="2">Belongs to the methyl-accepting chemotaxis (MCP) protein family.</text>
</comment>
<proteinExistence type="inferred from homology"/>
<dbReference type="EMBL" id="CP104562">
    <property type="protein sequence ID" value="UXH77783.1"/>
    <property type="molecule type" value="Genomic_DNA"/>
</dbReference>
<reference evidence="3" key="1">
    <citation type="submission" date="2022-10" db="EMBL/GenBank/DDBJ databases">
        <title>Characterization and whole genome sequencing of a new Roseateles species, isolated from fresh water.</title>
        <authorList>
            <person name="Guliayeva D.Y."/>
            <person name="Akhremchuk A.E."/>
            <person name="Sikolenko M.A."/>
            <person name="Valentovich L.N."/>
            <person name="Sidarenka A.V."/>
        </authorList>
    </citation>
    <scope>NUCLEOTIDE SEQUENCE</scope>
    <source>
        <strain evidence="3">BIM B-1768</strain>
    </source>
</reference>
<keyword evidence="1" id="KW-0488">Methylation</keyword>
<keyword evidence="4" id="KW-1185">Reference proteome</keyword>
<dbReference type="RefSeq" id="WP_261757538.1">
    <property type="nucleotide sequence ID" value="NZ_CP104562.2"/>
</dbReference>
<evidence type="ECO:0000256" key="2">
    <source>
        <dbReference type="ARBA" id="ARBA00029447"/>
    </source>
</evidence>
<dbReference type="PANTHER" id="PTHR43531:SF14">
    <property type="entry name" value="METHYL-ACCEPTING CHEMOTAXIS PROTEIN I-RELATED"/>
    <property type="match status" value="1"/>
</dbReference>
<protein>
    <recommendedName>
        <fullName evidence="5">Methyl-accepting chemotaxis protein</fullName>
    </recommendedName>
</protein>
<dbReference type="InterPro" id="IPR051310">
    <property type="entry name" value="MCP_chemotaxis"/>
</dbReference>
<evidence type="ECO:0008006" key="5">
    <source>
        <dbReference type="Google" id="ProtNLM"/>
    </source>
</evidence>
<dbReference type="Gene3D" id="1.10.287.950">
    <property type="entry name" value="Methyl-accepting chemotaxis protein"/>
    <property type="match status" value="1"/>
</dbReference>
<dbReference type="SUPFAM" id="SSF58104">
    <property type="entry name" value="Methyl-accepting chemotaxis protein (MCP) signaling domain"/>
    <property type="match status" value="1"/>
</dbReference>
<gene>
    <name evidence="3" type="ORF">N4261_22855</name>
</gene>
<evidence type="ECO:0000313" key="4">
    <source>
        <dbReference type="Proteomes" id="UP001064933"/>
    </source>
</evidence>
<name>A0ABY6AXZ9_9BURK</name>
<evidence type="ECO:0000313" key="3">
    <source>
        <dbReference type="EMBL" id="UXH77783.1"/>
    </source>
</evidence>